<evidence type="ECO:0000313" key="5">
    <source>
        <dbReference type="EMBL" id="EGS19886.1"/>
    </source>
</evidence>
<dbReference type="OMA" id="PREPAYP"/>
<feature type="compositionally biased region" description="Basic and acidic residues" evidence="3">
    <location>
        <begin position="205"/>
        <end position="231"/>
    </location>
</feature>
<feature type="region of interest" description="Disordered" evidence="3">
    <location>
        <begin position="153"/>
        <end position="307"/>
    </location>
</feature>
<protein>
    <submittedName>
        <fullName evidence="5">Splicing factor srp2-like protein</fullName>
    </submittedName>
</protein>
<dbReference type="AlphaFoldDB" id="G0S8X5"/>
<dbReference type="Pfam" id="PF00076">
    <property type="entry name" value="RRM_1"/>
    <property type="match status" value="2"/>
</dbReference>
<feature type="compositionally biased region" description="Basic and acidic residues" evidence="3">
    <location>
        <begin position="252"/>
        <end position="266"/>
    </location>
</feature>
<dbReference type="InterPro" id="IPR012677">
    <property type="entry name" value="Nucleotide-bd_a/b_plait_sf"/>
</dbReference>
<dbReference type="PANTHER" id="PTHR23003:SF51">
    <property type="entry name" value="SERINE-ARGININE PROTEIN 55"/>
    <property type="match status" value="1"/>
</dbReference>
<gene>
    <name evidence="5" type="ORF">CTHT_0043780</name>
</gene>
<dbReference type="STRING" id="759272.G0S8X5"/>
<evidence type="ECO:0000256" key="2">
    <source>
        <dbReference type="PROSITE-ProRule" id="PRU00176"/>
    </source>
</evidence>
<proteinExistence type="predicted"/>
<dbReference type="eggNOG" id="KOG0106">
    <property type="taxonomic scope" value="Eukaryota"/>
</dbReference>
<reference evidence="5 6" key="1">
    <citation type="journal article" date="2011" name="Cell">
        <title>Insight into structure and assembly of the nuclear pore complex by utilizing the genome of a eukaryotic thermophile.</title>
        <authorList>
            <person name="Amlacher S."/>
            <person name="Sarges P."/>
            <person name="Flemming D."/>
            <person name="van Noort V."/>
            <person name="Kunze R."/>
            <person name="Devos D.P."/>
            <person name="Arumugam M."/>
            <person name="Bork P."/>
            <person name="Hurt E."/>
        </authorList>
    </citation>
    <scope>NUCLEOTIDE SEQUENCE [LARGE SCALE GENOMIC DNA]</scope>
    <source>
        <strain evidence="6">DSM 1495 / CBS 144.50 / IMI 039719</strain>
    </source>
</reference>
<keyword evidence="6" id="KW-1185">Reference proteome</keyword>
<dbReference type="HOGENOM" id="CLU_012062_34_5_1"/>
<dbReference type="SUPFAM" id="SSF54928">
    <property type="entry name" value="RNA-binding domain, RBD"/>
    <property type="match status" value="1"/>
</dbReference>
<dbReference type="Proteomes" id="UP000008066">
    <property type="component" value="Unassembled WGS sequence"/>
</dbReference>
<dbReference type="OrthoDB" id="1099063at2759"/>
<dbReference type="GeneID" id="18258416"/>
<feature type="compositionally biased region" description="Pro residues" evidence="3">
    <location>
        <begin position="238"/>
        <end position="251"/>
    </location>
</feature>
<feature type="compositionally biased region" description="Basic and acidic residues" evidence="3">
    <location>
        <begin position="293"/>
        <end position="307"/>
    </location>
</feature>
<evidence type="ECO:0000313" key="6">
    <source>
        <dbReference type="Proteomes" id="UP000008066"/>
    </source>
</evidence>
<dbReference type="KEGG" id="cthr:CTHT_0043780"/>
<evidence type="ECO:0000256" key="3">
    <source>
        <dbReference type="SAM" id="MobiDB-lite"/>
    </source>
</evidence>
<dbReference type="GO" id="GO:0003729">
    <property type="term" value="F:mRNA binding"/>
    <property type="evidence" value="ECO:0007669"/>
    <property type="project" value="TreeGrafter"/>
</dbReference>
<name>G0S8X5_CHATD</name>
<dbReference type="InterPro" id="IPR035979">
    <property type="entry name" value="RBD_domain_sf"/>
</dbReference>
<dbReference type="GO" id="GO:0005634">
    <property type="term" value="C:nucleus"/>
    <property type="evidence" value="ECO:0007669"/>
    <property type="project" value="TreeGrafter"/>
</dbReference>
<feature type="region of interest" description="Disordered" evidence="3">
    <location>
        <begin position="83"/>
        <end position="103"/>
    </location>
</feature>
<evidence type="ECO:0000256" key="1">
    <source>
        <dbReference type="ARBA" id="ARBA00022884"/>
    </source>
</evidence>
<dbReference type="GO" id="GO:0005737">
    <property type="term" value="C:cytoplasm"/>
    <property type="evidence" value="ECO:0007669"/>
    <property type="project" value="TreeGrafter"/>
</dbReference>
<accession>G0S8X5</accession>
<dbReference type="Gene3D" id="3.30.70.330">
    <property type="match status" value="2"/>
</dbReference>
<dbReference type="InterPro" id="IPR000504">
    <property type="entry name" value="RRM_dom"/>
</dbReference>
<feature type="domain" description="RRM" evidence="4">
    <location>
        <begin position="8"/>
        <end position="80"/>
    </location>
</feature>
<organism evidence="6">
    <name type="scientific">Chaetomium thermophilum (strain DSM 1495 / CBS 144.50 / IMI 039719)</name>
    <name type="common">Thermochaetoides thermophila</name>
    <dbReference type="NCBI Taxonomy" id="759272"/>
    <lineage>
        <taxon>Eukaryota</taxon>
        <taxon>Fungi</taxon>
        <taxon>Dikarya</taxon>
        <taxon>Ascomycota</taxon>
        <taxon>Pezizomycotina</taxon>
        <taxon>Sordariomycetes</taxon>
        <taxon>Sordariomycetidae</taxon>
        <taxon>Sordariales</taxon>
        <taxon>Chaetomiaceae</taxon>
        <taxon>Thermochaetoides</taxon>
    </lineage>
</organism>
<feature type="compositionally biased region" description="Basic and acidic residues" evidence="3">
    <location>
        <begin position="83"/>
        <end position="96"/>
    </location>
</feature>
<sequence length="307" mass="35811">MTTEVSSTRLYLGNLPKHATKADVEAHFSKHGTGEITEIKIMNGFGFIEYKDPMDARDVVPAFHGSMFMGERLTVQFARGNRHRDTANGYGHERAPPRPRRTPHRMEITGLPDGCSWQAGVDVVYTETSRRGNSWEGIVEFETPADMRTAIEKLDGREFKNSRTAQPSEPPRYDRGRSRSPIRRYPPPPLDDYDRRGPPPRGYSPRRDGYRDAYRERTPPPRREYYDDRRGGYRSPPRRGPPPIDDYPPPRGRYDDPYARPPRDYPPDPYMNGRPPYDHRRPPPPDFPPPRDPYPRDPYPRDYDRRY</sequence>
<evidence type="ECO:0000259" key="4">
    <source>
        <dbReference type="PROSITE" id="PS50102"/>
    </source>
</evidence>
<keyword evidence="1 2" id="KW-0694">RNA-binding</keyword>
<dbReference type="RefSeq" id="XP_006694771.1">
    <property type="nucleotide sequence ID" value="XM_006694708.1"/>
</dbReference>
<dbReference type="InterPro" id="IPR050374">
    <property type="entry name" value="RRT5_SRSF_SR"/>
</dbReference>
<dbReference type="PROSITE" id="PS50102">
    <property type="entry name" value="RRM"/>
    <property type="match status" value="1"/>
</dbReference>
<dbReference type="PANTHER" id="PTHR23003">
    <property type="entry name" value="RNA RECOGNITION MOTIF RRM DOMAIN CONTAINING PROTEIN"/>
    <property type="match status" value="1"/>
</dbReference>
<dbReference type="EMBL" id="GL988043">
    <property type="protein sequence ID" value="EGS19886.1"/>
    <property type="molecule type" value="Genomic_DNA"/>
</dbReference>
<dbReference type="SMART" id="SM00360">
    <property type="entry name" value="RRM"/>
    <property type="match status" value="1"/>
</dbReference>